<dbReference type="InterPro" id="IPR008979">
    <property type="entry name" value="Galactose-bd-like_sf"/>
</dbReference>
<accession>A0A7W5UGF7</accession>
<dbReference type="RefSeq" id="WP_183694467.1">
    <property type="nucleotide sequence ID" value="NZ_JACICA010000002.1"/>
</dbReference>
<dbReference type="AlphaFoldDB" id="A0A7W5UGF7"/>
<feature type="signal peptide" evidence="1">
    <location>
        <begin position="1"/>
        <end position="23"/>
    </location>
</feature>
<dbReference type="Gene3D" id="1.20.1270.90">
    <property type="entry name" value="AF1782-like"/>
    <property type="match status" value="1"/>
</dbReference>
<organism evidence="3 4">
    <name type="scientific">Alloprevotella rava</name>
    <dbReference type="NCBI Taxonomy" id="671218"/>
    <lineage>
        <taxon>Bacteria</taxon>
        <taxon>Pseudomonadati</taxon>
        <taxon>Bacteroidota</taxon>
        <taxon>Bacteroidia</taxon>
        <taxon>Bacteroidales</taxon>
        <taxon>Prevotellaceae</taxon>
        <taxon>Alloprevotella</taxon>
    </lineage>
</organism>
<feature type="domain" description="F5/8 type C" evidence="2">
    <location>
        <begin position="486"/>
        <end position="615"/>
    </location>
</feature>
<comment type="caution">
    <text evidence="3">The sequence shown here is derived from an EMBL/GenBank/DDBJ whole genome shotgun (WGS) entry which is preliminary data.</text>
</comment>
<dbReference type="InterPro" id="IPR000421">
    <property type="entry name" value="FA58C"/>
</dbReference>
<reference evidence="3 4" key="1">
    <citation type="submission" date="2020-08" db="EMBL/GenBank/DDBJ databases">
        <title>Genomic Encyclopedia of Type Strains, Phase IV (KMG-IV): sequencing the most valuable type-strain genomes for metagenomic binning, comparative biology and taxonomic classification.</title>
        <authorList>
            <person name="Goeker M."/>
        </authorList>
    </citation>
    <scope>NUCLEOTIDE SEQUENCE [LARGE SCALE GENOMIC DNA]</scope>
    <source>
        <strain evidence="3 4">DSM 22548</strain>
    </source>
</reference>
<gene>
    <name evidence="3" type="ORF">FHS60_000499</name>
</gene>
<evidence type="ECO:0000313" key="3">
    <source>
        <dbReference type="EMBL" id="MBB3702046.1"/>
    </source>
</evidence>
<evidence type="ECO:0000313" key="4">
    <source>
        <dbReference type="Proteomes" id="UP000541425"/>
    </source>
</evidence>
<sequence length="1120" mass="122255">MKHFYSRTAMLLAMFFACIVVSAQTVYSAVGFGEGNYLKTITPGQKICLQAARSSSLCVLDTALTENLKTSITDGGVWEFQVANESTNQYYLFNPASGKYLSVGSNAEGYAILVMKASQRNAEAFYVRTSENYANAAAVPADADWGTVTFDSYPGALVFTFSDWGAPTKDTHYQLNGYAGKTPGFTNQCQGNCWYAYAVEEVQGLEKLASIFNQYFPTGSNEEFIAGTEPGNIPQDKFDALQEIFERAQQLINETSTDVEACNNACVEIEKAYKEAKESIIPFTEGYYFFVNHAGEATGMFEDNDQVRFNKASWTRPEHPTADDMAYIWKLVPASETPNQFYIQNYLTNNYVGFLNAYGRVIPTTAEKQQVYTISNFPGVKDYFALQANDVDMLLHANTSGANTVVYWDNTHQNSAWHLYPISQEDVNALQSALDQQKAKKRLAELFDEANDYYQKGLTYTSAATPGDYPATVDGLVTKASQLSTNAQEPSEGPIANLVDGDLKTFFHTSWSVSLPDVPYHCLNADLEKAVGAITLKYAKRYNTTTNGLPYKVRIFASNDSVNWVSQNITTFAFTDSVTIDGSKVEKYVGRTSLAFNNGENFRYVRLQVEQNRGNSHASGNLYFYLGELRIYEATYDKDHSLAESVDPTIRKNFVDQLAAASAIIAAGNATQADVDAFQAAYDAYKAVYPDPATLKAEIAKQQAIIDAAVEGENFGDYAGGAKAAFQTALDAVSSHVADFTTIEQLNNAKAQVANAAKAFDAALHKPATGDIVFLRANSDNASVNKQYVYSAGNNSHATLRWGGYSSETGDDANLNNRLSYMWLVTVNEDGSFTFKNIGTGLNMAGRTKKATNNDNSLYLAAPGSDTPVNLLLEGAPKASSFQMNLGAGTYLRFYTRGDLVYTDNGTNVDSYFTIEKATAWGESSYVDFTAQRPTPCTLPYEIEASVGDEGTLYKVAGLYTEGETTTLELTAYASTEKIPAGTPFIVVVNEGLDGLSFFPTATSLSEMTYGFECHPVNGLCGTLEKTTLKAGQGLFNKGKVVVATDEDVLGGNSGYLDFTVPVLTAKAEYSVPVEGFNVTGITQTVVPQQNAAIYDLQGRRVLKAQKGLYIINGKKVVVK</sequence>
<protein>
    <recommendedName>
        <fullName evidence="2">F5/8 type C domain-containing protein</fullName>
    </recommendedName>
</protein>
<proteinExistence type="predicted"/>
<dbReference type="PROSITE" id="PS51257">
    <property type="entry name" value="PROKAR_LIPOPROTEIN"/>
    <property type="match status" value="1"/>
</dbReference>
<dbReference type="Proteomes" id="UP000541425">
    <property type="component" value="Unassembled WGS sequence"/>
</dbReference>
<feature type="chain" id="PRO_5031345603" description="F5/8 type C domain-containing protein" evidence="1">
    <location>
        <begin position="24"/>
        <end position="1120"/>
    </location>
</feature>
<keyword evidence="1" id="KW-0732">Signal</keyword>
<dbReference type="EMBL" id="JACICA010000002">
    <property type="protein sequence ID" value="MBB3702046.1"/>
    <property type="molecule type" value="Genomic_DNA"/>
</dbReference>
<name>A0A7W5UGF7_9BACT</name>
<dbReference type="SUPFAM" id="SSF49785">
    <property type="entry name" value="Galactose-binding domain-like"/>
    <property type="match status" value="1"/>
</dbReference>
<dbReference type="Pfam" id="PF00754">
    <property type="entry name" value="F5_F8_type_C"/>
    <property type="match status" value="1"/>
</dbReference>
<evidence type="ECO:0000259" key="2">
    <source>
        <dbReference type="Pfam" id="PF00754"/>
    </source>
</evidence>
<evidence type="ECO:0000256" key="1">
    <source>
        <dbReference type="SAM" id="SignalP"/>
    </source>
</evidence>
<dbReference type="Gene3D" id="2.60.120.260">
    <property type="entry name" value="Galactose-binding domain-like"/>
    <property type="match status" value="1"/>
</dbReference>